<feature type="compositionally biased region" description="Acidic residues" evidence="10">
    <location>
        <begin position="304"/>
        <end position="328"/>
    </location>
</feature>
<dbReference type="Gene3D" id="3.30.10.20">
    <property type="match status" value="4"/>
</dbReference>
<dbReference type="Proteomes" id="UP000460412">
    <property type="component" value="Unassembled WGS sequence"/>
</dbReference>
<evidence type="ECO:0000256" key="3">
    <source>
        <dbReference type="ARBA" id="ARBA00022679"/>
    </source>
</evidence>
<dbReference type="PROSITE" id="PS50011">
    <property type="entry name" value="PROTEIN_KINASE_DOM"/>
    <property type="match status" value="1"/>
</dbReference>
<gene>
    <name evidence="14" type="primary">pknB</name>
    <name evidence="14" type="ORF">GN277_20070</name>
</gene>
<feature type="transmembrane region" description="Helical" evidence="11">
    <location>
        <begin position="387"/>
        <end position="411"/>
    </location>
</feature>
<dbReference type="CDD" id="cd06577">
    <property type="entry name" value="PASTA_pknB"/>
    <property type="match status" value="4"/>
</dbReference>
<keyword evidence="4 9" id="KW-0547">Nucleotide-binding</keyword>
<evidence type="ECO:0000256" key="11">
    <source>
        <dbReference type="SAM" id="Phobius"/>
    </source>
</evidence>
<dbReference type="InterPro" id="IPR008271">
    <property type="entry name" value="Ser/Thr_kinase_AS"/>
</dbReference>
<dbReference type="Pfam" id="PF03793">
    <property type="entry name" value="PASTA"/>
    <property type="match status" value="4"/>
</dbReference>
<evidence type="ECO:0000256" key="10">
    <source>
        <dbReference type="SAM" id="MobiDB-lite"/>
    </source>
</evidence>
<feature type="region of interest" description="Disordered" evidence="10">
    <location>
        <begin position="302"/>
        <end position="376"/>
    </location>
</feature>
<dbReference type="PROSITE" id="PS00108">
    <property type="entry name" value="PROTEIN_KINASE_ST"/>
    <property type="match status" value="1"/>
</dbReference>
<dbReference type="NCBIfam" id="NF033483">
    <property type="entry name" value="PknB_PASTA_kin"/>
    <property type="match status" value="1"/>
</dbReference>
<feature type="compositionally biased region" description="Acidic residues" evidence="10">
    <location>
        <begin position="335"/>
        <end position="365"/>
    </location>
</feature>
<evidence type="ECO:0000256" key="7">
    <source>
        <dbReference type="ARBA" id="ARBA00047899"/>
    </source>
</evidence>
<feature type="compositionally biased region" description="Acidic residues" evidence="10">
    <location>
        <begin position="709"/>
        <end position="719"/>
    </location>
</feature>
<dbReference type="InterPro" id="IPR011009">
    <property type="entry name" value="Kinase-like_dom_sf"/>
</dbReference>
<keyword evidence="15" id="KW-1185">Reference proteome</keyword>
<evidence type="ECO:0000256" key="6">
    <source>
        <dbReference type="ARBA" id="ARBA00022840"/>
    </source>
</evidence>
<evidence type="ECO:0000259" key="13">
    <source>
        <dbReference type="PROSITE" id="PS51178"/>
    </source>
</evidence>
<dbReference type="SUPFAM" id="SSF54184">
    <property type="entry name" value="Penicillin-binding protein 2x (pbp-2x), c-terminal domain"/>
    <property type="match status" value="1"/>
</dbReference>
<keyword evidence="6 9" id="KW-0067">ATP-binding</keyword>
<dbReference type="InterPro" id="IPR017441">
    <property type="entry name" value="Protein_kinase_ATP_BS"/>
</dbReference>
<evidence type="ECO:0000256" key="4">
    <source>
        <dbReference type="ARBA" id="ARBA00022741"/>
    </source>
</evidence>
<feature type="compositionally biased region" description="Basic and acidic residues" evidence="10">
    <location>
        <begin position="366"/>
        <end position="376"/>
    </location>
</feature>
<keyword evidence="11" id="KW-0812">Transmembrane</keyword>
<evidence type="ECO:0000313" key="15">
    <source>
        <dbReference type="Proteomes" id="UP000460412"/>
    </source>
</evidence>
<feature type="region of interest" description="Disordered" evidence="10">
    <location>
        <begin position="664"/>
        <end position="719"/>
    </location>
</feature>
<evidence type="ECO:0000256" key="8">
    <source>
        <dbReference type="ARBA" id="ARBA00048679"/>
    </source>
</evidence>
<comment type="caution">
    <text evidence="14">The sequence shown here is derived from an EMBL/GenBank/DDBJ whole genome shotgun (WGS) entry which is preliminary data.</text>
</comment>
<dbReference type="PANTHER" id="PTHR43289:SF34">
    <property type="entry name" value="SERINE_THREONINE-PROTEIN KINASE YBDM-RELATED"/>
    <property type="match status" value="1"/>
</dbReference>
<organism evidence="14 15">
    <name type="scientific">Sporofaciens musculi</name>
    <dbReference type="NCBI Taxonomy" id="2681861"/>
    <lineage>
        <taxon>Bacteria</taxon>
        <taxon>Bacillati</taxon>
        <taxon>Bacillota</taxon>
        <taxon>Clostridia</taxon>
        <taxon>Lachnospirales</taxon>
        <taxon>Lachnospiraceae</taxon>
        <taxon>Sporofaciens</taxon>
    </lineage>
</organism>
<dbReference type="EC" id="2.7.11.1" evidence="1"/>
<dbReference type="GO" id="GO:0004674">
    <property type="term" value="F:protein serine/threonine kinase activity"/>
    <property type="evidence" value="ECO:0007669"/>
    <property type="project" value="UniProtKB-KW"/>
</dbReference>
<dbReference type="SMART" id="SM00740">
    <property type="entry name" value="PASTA"/>
    <property type="match status" value="4"/>
</dbReference>
<feature type="domain" description="Protein kinase" evidence="12">
    <location>
        <begin position="13"/>
        <end position="272"/>
    </location>
</feature>
<dbReference type="Gene3D" id="1.10.510.10">
    <property type="entry name" value="Transferase(Phosphotransferase) domain 1"/>
    <property type="match status" value="1"/>
</dbReference>
<dbReference type="FunFam" id="1.10.510.10:FF:000021">
    <property type="entry name" value="Serine/threonine protein kinase"/>
    <property type="match status" value="1"/>
</dbReference>
<feature type="binding site" evidence="9">
    <location>
        <position position="42"/>
    </location>
    <ligand>
        <name>ATP</name>
        <dbReference type="ChEBI" id="CHEBI:30616"/>
    </ligand>
</feature>
<proteinExistence type="predicted"/>
<dbReference type="PROSITE" id="PS00107">
    <property type="entry name" value="PROTEIN_KINASE_ATP"/>
    <property type="match status" value="1"/>
</dbReference>
<evidence type="ECO:0000256" key="9">
    <source>
        <dbReference type="PROSITE-ProRule" id="PRU10141"/>
    </source>
</evidence>
<feature type="compositionally biased region" description="Polar residues" evidence="10">
    <location>
        <begin position="664"/>
        <end position="678"/>
    </location>
</feature>
<comment type="catalytic activity">
    <reaction evidence="7">
        <text>L-threonyl-[protein] + ATP = O-phospho-L-threonyl-[protein] + ADP + H(+)</text>
        <dbReference type="Rhea" id="RHEA:46608"/>
        <dbReference type="Rhea" id="RHEA-COMP:11060"/>
        <dbReference type="Rhea" id="RHEA-COMP:11605"/>
        <dbReference type="ChEBI" id="CHEBI:15378"/>
        <dbReference type="ChEBI" id="CHEBI:30013"/>
        <dbReference type="ChEBI" id="CHEBI:30616"/>
        <dbReference type="ChEBI" id="CHEBI:61977"/>
        <dbReference type="ChEBI" id="CHEBI:456216"/>
        <dbReference type="EC" id="2.7.11.1"/>
    </reaction>
</comment>
<dbReference type="EMBL" id="WUQX01000001">
    <property type="protein sequence ID" value="MXP77562.1"/>
    <property type="molecule type" value="Genomic_DNA"/>
</dbReference>
<evidence type="ECO:0000256" key="1">
    <source>
        <dbReference type="ARBA" id="ARBA00012513"/>
    </source>
</evidence>
<dbReference type="PROSITE" id="PS51178">
    <property type="entry name" value="PASTA"/>
    <property type="match status" value="4"/>
</dbReference>
<dbReference type="CDD" id="cd14014">
    <property type="entry name" value="STKc_PknB_like"/>
    <property type="match status" value="1"/>
</dbReference>
<feature type="domain" description="PASTA" evidence="13">
    <location>
        <begin position="632"/>
        <end position="699"/>
    </location>
</feature>
<accession>A0A7X3SKJ0</accession>
<dbReference type="SMART" id="SM00220">
    <property type="entry name" value="S_TKc"/>
    <property type="match status" value="1"/>
</dbReference>
<dbReference type="GO" id="GO:0005524">
    <property type="term" value="F:ATP binding"/>
    <property type="evidence" value="ECO:0007669"/>
    <property type="project" value="UniProtKB-UniRule"/>
</dbReference>
<keyword evidence="2" id="KW-0723">Serine/threonine-protein kinase</keyword>
<reference evidence="14 15" key="1">
    <citation type="submission" date="2019-12" db="EMBL/GenBank/DDBJ databases">
        <title>Sporaefaciens musculi gen. nov., sp. nov., a novel bacterium isolated from the caecum of an obese mouse.</title>
        <authorList>
            <person name="Rasmussen T.S."/>
            <person name="Streidl T."/>
            <person name="Hitch T.C.A."/>
            <person name="Wortmann E."/>
            <person name="Deptula P."/>
            <person name="Hansen M."/>
            <person name="Nielsen D.S."/>
            <person name="Clavel T."/>
            <person name="Vogensen F.K."/>
        </authorList>
    </citation>
    <scope>NUCLEOTIDE SEQUENCE [LARGE SCALE GENOMIC DNA]</scope>
    <source>
        <strain evidence="14 15">WCA-9-b2</strain>
    </source>
</reference>
<name>A0A7X3SKJ0_9FIRM</name>
<dbReference type="RefSeq" id="WP_159752971.1">
    <property type="nucleotide sequence ID" value="NZ_CASSPE010000015.1"/>
</dbReference>
<keyword evidence="11" id="KW-0472">Membrane</keyword>
<dbReference type="SUPFAM" id="SSF56112">
    <property type="entry name" value="Protein kinase-like (PK-like)"/>
    <property type="match status" value="1"/>
</dbReference>
<dbReference type="Pfam" id="PF00069">
    <property type="entry name" value="Pkinase"/>
    <property type="match status" value="1"/>
</dbReference>
<keyword evidence="11" id="KW-1133">Transmembrane helix</keyword>
<sequence>MSVKDGIILGKRYEVLSKVGAGGMADVYKGRDRMLNRYVAIKVLKKEYKEDENFVRKFRSEAQAAAGLIHPNIVNVYDVGEDRGLYYMVMELVEGITLKEYIEKKGRLSHKEVISIAIQMCTGVGIAHASDIIHRDIKPQNIIISKDGKVKVTDFGIAKATTSNTVSSNAMGSVHYTSPEQARGGFSDQRSDIYSVGITLYEMVTGQVPFDGESTVSVAIKHLQEEITPPSELVPDIPYSLERIILKCTQKNSERRYRNTDELIQDLKRSLVDPDGNFVVIPPLHGMNTMIITGDELDDIRSYDDEDDYDDYGGSDYDSDDGYDDRDDYDVHGYDDDEYGEDHDYDDDDEDEDSDYDYDFDDDDYDSRGRRRDSDDVNPRMNKVMKILTIVVAVIIVFILIFVIGKAAGVFKFTPSIKTEKKEEEQVKVPNVVGKTEEEAKKELNALKLGFRVTARKESDKYEEGTVSEQKTEAGKKVDKNTTILVVVSSGLVGNEIEVPDVKGHNESEAHNMLTQAGFKKISSEFAFSDTVAEGDVIETTPAAHAKATEDTQIVMKVSKGAEKKTVPNVIGQADADAQNAILAAGLNVGTVTYDYHDSVPEGQVVSQSIDGGKKVSAGTSVGLVVSQGPKPPEKVGVPPVTNTSLDNAKQLLSSAGLRTGNVSYQNHDSIPSGSVISCSPGVGSSVEEGTAVDMVVSRGPNQQPTTPEPDDDDATSWE</sequence>
<evidence type="ECO:0000256" key="5">
    <source>
        <dbReference type="ARBA" id="ARBA00022777"/>
    </source>
</evidence>
<keyword evidence="3" id="KW-0808">Transferase</keyword>
<dbReference type="InterPro" id="IPR000719">
    <property type="entry name" value="Prot_kinase_dom"/>
</dbReference>
<comment type="catalytic activity">
    <reaction evidence="8">
        <text>L-seryl-[protein] + ATP = O-phospho-L-seryl-[protein] + ADP + H(+)</text>
        <dbReference type="Rhea" id="RHEA:17989"/>
        <dbReference type="Rhea" id="RHEA-COMP:9863"/>
        <dbReference type="Rhea" id="RHEA-COMP:11604"/>
        <dbReference type="ChEBI" id="CHEBI:15378"/>
        <dbReference type="ChEBI" id="CHEBI:29999"/>
        <dbReference type="ChEBI" id="CHEBI:30616"/>
        <dbReference type="ChEBI" id="CHEBI:83421"/>
        <dbReference type="ChEBI" id="CHEBI:456216"/>
        <dbReference type="EC" id="2.7.11.1"/>
    </reaction>
</comment>
<dbReference type="FunFam" id="3.30.200.20:FF:000035">
    <property type="entry name" value="Serine/threonine protein kinase Stk1"/>
    <property type="match status" value="1"/>
</dbReference>
<evidence type="ECO:0000259" key="12">
    <source>
        <dbReference type="PROSITE" id="PS50011"/>
    </source>
</evidence>
<evidence type="ECO:0000313" key="14">
    <source>
        <dbReference type="EMBL" id="MXP77562.1"/>
    </source>
</evidence>
<dbReference type="AlphaFoldDB" id="A0A7X3SKJ0"/>
<keyword evidence="5 14" id="KW-0418">Kinase</keyword>
<feature type="domain" description="PASTA" evidence="13">
    <location>
        <begin position="561"/>
        <end position="628"/>
    </location>
</feature>
<feature type="domain" description="PASTA" evidence="13">
    <location>
        <begin position="494"/>
        <end position="560"/>
    </location>
</feature>
<dbReference type="Gene3D" id="3.30.200.20">
    <property type="entry name" value="Phosphorylase Kinase, domain 1"/>
    <property type="match status" value="1"/>
</dbReference>
<dbReference type="PANTHER" id="PTHR43289">
    <property type="entry name" value="MITOGEN-ACTIVATED PROTEIN KINASE KINASE KINASE 20-RELATED"/>
    <property type="match status" value="1"/>
</dbReference>
<dbReference type="InterPro" id="IPR005543">
    <property type="entry name" value="PASTA_dom"/>
</dbReference>
<evidence type="ECO:0000256" key="2">
    <source>
        <dbReference type="ARBA" id="ARBA00022527"/>
    </source>
</evidence>
<protein>
    <recommendedName>
        <fullName evidence="1">non-specific serine/threonine protein kinase</fullName>
        <ecNumber evidence="1">2.7.11.1</ecNumber>
    </recommendedName>
</protein>
<feature type="domain" description="PASTA" evidence="13">
    <location>
        <begin position="423"/>
        <end position="490"/>
    </location>
</feature>